<accession>B3P0E9</accession>
<dbReference type="HOGENOM" id="CLU_2148489_0_0_1"/>
<dbReference type="AlphaFoldDB" id="B3P0E9"/>
<dbReference type="PhylomeDB" id="B3P0E9"/>
<dbReference type="Proteomes" id="UP000008711">
    <property type="component" value="Unassembled WGS sequence"/>
</dbReference>
<gene>
    <name evidence="1" type="primary">Dere\GG22570</name>
    <name evidence="1" type="ORF">Dere_GG22570</name>
</gene>
<reference evidence="1 2" key="2">
    <citation type="journal article" date="2008" name="Bioinformatics">
        <title>Assembly reconciliation.</title>
        <authorList>
            <person name="Zimin A.V."/>
            <person name="Smith D.R."/>
            <person name="Sutton G."/>
            <person name="Yorke J.A."/>
        </authorList>
    </citation>
    <scope>NUCLEOTIDE SEQUENCE [LARGE SCALE GENOMIC DNA]</scope>
    <source>
        <strain evidence="1 2">TSC#14021-0224.01</strain>
    </source>
</reference>
<evidence type="ECO:0000313" key="1">
    <source>
        <dbReference type="EMBL" id="EDV48664.1"/>
    </source>
</evidence>
<organism evidence="1 2">
    <name type="scientific">Drosophila erecta</name>
    <name type="common">Fruit fly</name>
    <dbReference type="NCBI Taxonomy" id="7220"/>
    <lineage>
        <taxon>Eukaryota</taxon>
        <taxon>Metazoa</taxon>
        <taxon>Ecdysozoa</taxon>
        <taxon>Arthropoda</taxon>
        <taxon>Hexapoda</taxon>
        <taxon>Insecta</taxon>
        <taxon>Pterygota</taxon>
        <taxon>Neoptera</taxon>
        <taxon>Endopterygota</taxon>
        <taxon>Diptera</taxon>
        <taxon>Brachycera</taxon>
        <taxon>Muscomorpha</taxon>
        <taxon>Ephydroidea</taxon>
        <taxon>Drosophilidae</taxon>
        <taxon>Drosophila</taxon>
        <taxon>Sophophora</taxon>
    </lineage>
</organism>
<proteinExistence type="predicted"/>
<dbReference type="OMA" id="VAPFQGD"/>
<evidence type="ECO:0000313" key="2">
    <source>
        <dbReference type="Proteomes" id="UP000008711"/>
    </source>
</evidence>
<dbReference type="KEGG" id="der:6552007"/>
<sequence length="112" mass="13067">MDELRNPILSGIQLELEESEEDGDEDIEDAVEGEGALHGPDAGLLYFFTRLYNVLSGYISMTTYVERRRRVYFAGFSNVQLLTPFLGDRQGKRYRWIHLSVIFHAFRSTRRF</sequence>
<name>B3P0E9_DROER</name>
<dbReference type="EMBL" id="CH954181">
    <property type="protein sequence ID" value="EDV48664.1"/>
    <property type="molecule type" value="Genomic_DNA"/>
</dbReference>
<protein>
    <submittedName>
        <fullName evidence="1">GG22570</fullName>
    </submittedName>
</protein>
<reference evidence="1 2" key="1">
    <citation type="journal article" date="2007" name="Nature">
        <title>Evolution of genes and genomes on the Drosophila phylogeny.</title>
        <authorList>
            <consortium name="Drosophila 12 Genomes Consortium"/>
            <person name="Clark A.G."/>
            <person name="Eisen M.B."/>
            <person name="Smith D.R."/>
            <person name="Bergman C.M."/>
            <person name="Oliver B."/>
            <person name="Markow T.A."/>
            <person name="Kaufman T.C."/>
            <person name="Kellis M."/>
            <person name="Gelbart W."/>
            <person name="Iyer V.N."/>
            <person name="Pollard D.A."/>
            <person name="Sackton T.B."/>
            <person name="Larracuente A.M."/>
            <person name="Singh N.D."/>
            <person name="Abad J.P."/>
            <person name="Abt D.N."/>
            <person name="Adryan B."/>
            <person name="Aguade M."/>
            <person name="Akashi H."/>
            <person name="Anderson W.W."/>
            <person name="Aquadro C.F."/>
            <person name="Ardell D.H."/>
            <person name="Arguello R."/>
            <person name="Artieri C.G."/>
            <person name="Barbash D.A."/>
            <person name="Barker D."/>
            <person name="Barsanti P."/>
            <person name="Batterham P."/>
            <person name="Batzoglou S."/>
            <person name="Begun D."/>
            <person name="Bhutkar A."/>
            <person name="Blanco E."/>
            <person name="Bosak S.A."/>
            <person name="Bradley R.K."/>
            <person name="Brand A.D."/>
            <person name="Brent M.R."/>
            <person name="Brooks A.N."/>
            <person name="Brown R.H."/>
            <person name="Butlin R.K."/>
            <person name="Caggese C."/>
            <person name="Calvi B.R."/>
            <person name="Bernardo de Carvalho A."/>
            <person name="Caspi A."/>
            <person name="Castrezana S."/>
            <person name="Celniker S.E."/>
            <person name="Chang J.L."/>
            <person name="Chapple C."/>
            <person name="Chatterji S."/>
            <person name="Chinwalla A."/>
            <person name="Civetta A."/>
            <person name="Clifton S.W."/>
            <person name="Comeron J.M."/>
            <person name="Costello J.C."/>
            <person name="Coyne J.A."/>
            <person name="Daub J."/>
            <person name="David R.G."/>
            <person name="Delcher A.L."/>
            <person name="Delehaunty K."/>
            <person name="Do C.B."/>
            <person name="Ebling H."/>
            <person name="Edwards K."/>
            <person name="Eickbush T."/>
            <person name="Evans J.D."/>
            <person name="Filipski A."/>
            <person name="Findeiss S."/>
            <person name="Freyhult E."/>
            <person name="Fulton L."/>
            <person name="Fulton R."/>
            <person name="Garcia A.C."/>
            <person name="Gardiner A."/>
            <person name="Garfield D.A."/>
            <person name="Garvin B.E."/>
            <person name="Gibson G."/>
            <person name="Gilbert D."/>
            <person name="Gnerre S."/>
            <person name="Godfrey J."/>
            <person name="Good R."/>
            <person name="Gotea V."/>
            <person name="Gravely B."/>
            <person name="Greenberg A.J."/>
            <person name="Griffiths-Jones S."/>
            <person name="Gross S."/>
            <person name="Guigo R."/>
            <person name="Gustafson E.A."/>
            <person name="Haerty W."/>
            <person name="Hahn M.W."/>
            <person name="Halligan D.L."/>
            <person name="Halpern A.L."/>
            <person name="Halter G.M."/>
            <person name="Han M.V."/>
            <person name="Heger A."/>
            <person name="Hillier L."/>
            <person name="Hinrichs A.S."/>
            <person name="Holmes I."/>
            <person name="Hoskins R.A."/>
            <person name="Hubisz M.J."/>
            <person name="Hultmark D."/>
            <person name="Huntley M.A."/>
            <person name="Jaffe D.B."/>
            <person name="Jagadeeshan S."/>
            <person name="Jeck W.R."/>
            <person name="Johnson J."/>
            <person name="Jones C.D."/>
            <person name="Jordan W.C."/>
            <person name="Karpen G.H."/>
            <person name="Kataoka E."/>
            <person name="Keightley P.D."/>
            <person name="Kheradpour P."/>
            <person name="Kirkness E.F."/>
            <person name="Koerich L.B."/>
            <person name="Kristiansen K."/>
            <person name="Kudrna D."/>
            <person name="Kulathinal R.J."/>
            <person name="Kumar S."/>
            <person name="Kwok R."/>
            <person name="Lander E."/>
            <person name="Langley C.H."/>
            <person name="Lapoint R."/>
            <person name="Lazzaro B.P."/>
            <person name="Lee S.J."/>
            <person name="Levesque L."/>
            <person name="Li R."/>
            <person name="Lin C.F."/>
            <person name="Lin M.F."/>
            <person name="Lindblad-Toh K."/>
            <person name="Llopart A."/>
            <person name="Long M."/>
            <person name="Low L."/>
            <person name="Lozovsky E."/>
            <person name="Lu J."/>
            <person name="Luo M."/>
            <person name="Machado C.A."/>
            <person name="Makalowski W."/>
            <person name="Marzo M."/>
            <person name="Matsuda M."/>
            <person name="Matzkin L."/>
            <person name="McAllister B."/>
            <person name="McBride C.S."/>
            <person name="McKernan B."/>
            <person name="McKernan K."/>
            <person name="Mendez-Lago M."/>
            <person name="Minx P."/>
            <person name="Mollenhauer M.U."/>
            <person name="Montooth K."/>
            <person name="Mount S.M."/>
            <person name="Mu X."/>
            <person name="Myers E."/>
            <person name="Negre B."/>
            <person name="Newfeld S."/>
            <person name="Nielsen R."/>
            <person name="Noor M.A."/>
            <person name="O'Grady P."/>
            <person name="Pachter L."/>
            <person name="Papaceit M."/>
            <person name="Parisi M.J."/>
            <person name="Parisi M."/>
            <person name="Parts L."/>
            <person name="Pedersen J.S."/>
            <person name="Pesole G."/>
            <person name="Phillippy A.M."/>
            <person name="Ponting C.P."/>
            <person name="Pop M."/>
            <person name="Porcelli D."/>
            <person name="Powell J.R."/>
            <person name="Prohaska S."/>
            <person name="Pruitt K."/>
            <person name="Puig M."/>
            <person name="Quesneville H."/>
            <person name="Ram K.R."/>
            <person name="Rand D."/>
            <person name="Rasmussen M.D."/>
            <person name="Reed L.K."/>
            <person name="Reenan R."/>
            <person name="Reily A."/>
            <person name="Remington K.A."/>
            <person name="Rieger T.T."/>
            <person name="Ritchie M.G."/>
            <person name="Robin C."/>
            <person name="Rogers Y.H."/>
            <person name="Rohde C."/>
            <person name="Rozas J."/>
            <person name="Rubenfield M.J."/>
            <person name="Ruiz A."/>
            <person name="Russo S."/>
            <person name="Salzberg S.L."/>
            <person name="Sanchez-Gracia A."/>
            <person name="Saranga D.J."/>
            <person name="Sato H."/>
            <person name="Schaeffer S.W."/>
            <person name="Schatz M.C."/>
            <person name="Schlenke T."/>
            <person name="Schwartz R."/>
            <person name="Segarra C."/>
            <person name="Singh R.S."/>
            <person name="Sirot L."/>
            <person name="Sirota M."/>
            <person name="Sisneros N.B."/>
            <person name="Smith C.D."/>
            <person name="Smith T.F."/>
            <person name="Spieth J."/>
            <person name="Stage D.E."/>
            <person name="Stark A."/>
            <person name="Stephan W."/>
            <person name="Strausberg R.L."/>
            <person name="Strempel S."/>
            <person name="Sturgill D."/>
            <person name="Sutton G."/>
            <person name="Sutton G.G."/>
            <person name="Tao W."/>
            <person name="Teichmann S."/>
            <person name="Tobari Y.N."/>
            <person name="Tomimura Y."/>
            <person name="Tsolas J.M."/>
            <person name="Valente V.L."/>
            <person name="Venter E."/>
            <person name="Venter J.C."/>
            <person name="Vicario S."/>
            <person name="Vieira F.G."/>
            <person name="Vilella A.J."/>
            <person name="Villasante A."/>
            <person name="Walenz B."/>
            <person name="Wang J."/>
            <person name="Wasserman M."/>
            <person name="Watts T."/>
            <person name="Wilson D."/>
            <person name="Wilson R.K."/>
            <person name="Wing R.A."/>
            <person name="Wolfner M.F."/>
            <person name="Wong A."/>
            <person name="Wong G.K."/>
            <person name="Wu C.I."/>
            <person name="Wu G."/>
            <person name="Yamamoto D."/>
            <person name="Yang H.P."/>
            <person name="Yang S.P."/>
            <person name="Yorke J.A."/>
            <person name="Yoshida K."/>
            <person name="Zdobnov E."/>
            <person name="Zhang P."/>
            <person name="Zhang Y."/>
            <person name="Zimin A.V."/>
            <person name="Baldwin J."/>
            <person name="Abdouelleil A."/>
            <person name="Abdulkadir J."/>
            <person name="Abebe A."/>
            <person name="Abera B."/>
            <person name="Abreu J."/>
            <person name="Acer S.C."/>
            <person name="Aftuck L."/>
            <person name="Alexander A."/>
            <person name="An P."/>
            <person name="Anderson E."/>
            <person name="Anderson S."/>
            <person name="Arachi H."/>
            <person name="Azer M."/>
            <person name="Bachantsang P."/>
            <person name="Barry A."/>
            <person name="Bayul T."/>
            <person name="Berlin A."/>
            <person name="Bessette D."/>
            <person name="Bloom T."/>
            <person name="Blye J."/>
            <person name="Boguslavskiy L."/>
            <person name="Bonnet C."/>
            <person name="Boukhgalter B."/>
            <person name="Bourzgui I."/>
            <person name="Brown A."/>
            <person name="Cahill P."/>
            <person name="Channer S."/>
            <person name="Cheshatsang Y."/>
            <person name="Chuda L."/>
            <person name="Citroen M."/>
            <person name="Collymore A."/>
            <person name="Cooke P."/>
            <person name="Costello M."/>
            <person name="D'Aco K."/>
            <person name="Daza R."/>
            <person name="De Haan G."/>
            <person name="DeGray S."/>
            <person name="DeMaso C."/>
            <person name="Dhargay N."/>
            <person name="Dooley K."/>
            <person name="Dooley E."/>
            <person name="Doricent M."/>
            <person name="Dorje P."/>
            <person name="Dorjee K."/>
            <person name="Dupes A."/>
            <person name="Elong R."/>
            <person name="Falk J."/>
            <person name="Farina A."/>
            <person name="Faro S."/>
            <person name="Ferguson D."/>
            <person name="Fisher S."/>
            <person name="Foley C.D."/>
            <person name="Franke A."/>
            <person name="Friedrich D."/>
            <person name="Gadbois L."/>
            <person name="Gearin G."/>
            <person name="Gearin C.R."/>
            <person name="Giannoukos G."/>
            <person name="Goode T."/>
            <person name="Graham J."/>
            <person name="Grandbois E."/>
            <person name="Grewal S."/>
            <person name="Gyaltsen K."/>
            <person name="Hafez N."/>
            <person name="Hagos B."/>
            <person name="Hall J."/>
            <person name="Henson C."/>
            <person name="Hollinger A."/>
            <person name="Honan T."/>
            <person name="Huard M.D."/>
            <person name="Hughes L."/>
            <person name="Hurhula B."/>
            <person name="Husby M.E."/>
            <person name="Kamat A."/>
            <person name="Kanga B."/>
            <person name="Kashin S."/>
            <person name="Khazanovich D."/>
            <person name="Kisner P."/>
            <person name="Lance K."/>
            <person name="Lara M."/>
            <person name="Lee W."/>
            <person name="Lennon N."/>
            <person name="Letendre F."/>
            <person name="LeVine R."/>
            <person name="Lipovsky A."/>
            <person name="Liu X."/>
            <person name="Liu J."/>
            <person name="Liu S."/>
            <person name="Lokyitsang T."/>
            <person name="Lokyitsang Y."/>
            <person name="Lubonja R."/>
            <person name="Lui A."/>
            <person name="MacDonald P."/>
            <person name="Magnisalis V."/>
            <person name="Maru K."/>
            <person name="Matthews C."/>
            <person name="McCusker W."/>
            <person name="McDonough S."/>
            <person name="Mehta T."/>
            <person name="Meldrim J."/>
            <person name="Meneus L."/>
            <person name="Mihai O."/>
            <person name="Mihalev A."/>
            <person name="Mihova T."/>
            <person name="Mittelman R."/>
            <person name="Mlenga V."/>
            <person name="Montmayeur A."/>
            <person name="Mulrain L."/>
            <person name="Navidi A."/>
            <person name="Naylor J."/>
            <person name="Negash T."/>
            <person name="Nguyen T."/>
            <person name="Nguyen N."/>
            <person name="Nicol R."/>
            <person name="Norbu C."/>
            <person name="Norbu N."/>
            <person name="Novod N."/>
            <person name="O'Neill B."/>
            <person name="Osman S."/>
            <person name="Markiewicz E."/>
            <person name="Oyono O.L."/>
            <person name="Patti C."/>
            <person name="Phunkhang P."/>
            <person name="Pierre F."/>
            <person name="Priest M."/>
            <person name="Raghuraman S."/>
            <person name="Rege F."/>
            <person name="Reyes R."/>
            <person name="Rise C."/>
            <person name="Rogov P."/>
            <person name="Ross K."/>
            <person name="Ryan E."/>
            <person name="Settipalli S."/>
            <person name="Shea T."/>
            <person name="Sherpa N."/>
            <person name="Shi L."/>
            <person name="Shih D."/>
            <person name="Sparrow T."/>
            <person name="Spaulding J."/>
            <person name="Stalker J."/>
            <person name="Stange-Thomann N."/>
            <person name="Stavropoulos S."/>
            <person name="Stone C."/>
            <person name="Strader C."/>
            <person name="Tesfaye S."/>
            <person name="Thomson T."/>
            <person name="Thoulutsang Y."/>
            <person name="Thoulutsang D."/>
            <person name="Topham K."/>
            <person name="Topping I."/>
            <person name="Tsamla T."/>
            <person name="Vassiliev H."/>
            <person name="Vo A."/>
            <person name="Wangchuk T."/>
            <person name="Wangdi T."/>
            <person name="Weiand M."/>
            <person name="Wilkinson J."/>
            <person name="Wilson A."/>
            <person name="Yadav S."/>
            <person name="Young G."/>
            <person name="Yu Q."/>
            <person name="Zembek L."/>
            <person name="Zhong D."/>
            <person name="Zimmer A."/>
            <person name="Zwirko Z."/>
            <person name="Jaffe D.B."/>
            <person name="Alvarez P."/>
            <person name="Brockman W."/>
            <person name="Butler J."/>
            <person name="Chin C."/>
            <person name="Gnerre S."/>
            <person name="Grabherr M."/>
            <person name="Kleber M."/>
            <person name="Mauceli E."/>
            <person name="MacCallum I."/>
        </authorList>
    </citation>
    <scope>NUCLEOTIDE SEQUENCE [LARGE SCALE GENOMIC DNA]</scope>
    <source>
        <strain evidence="1 2">TSC#14021-0224.01</strain>
    </source>
</reference>
<dbReference type="OrthoDB" id="7859704at2759"/>
<keyword evidence="2" id="KW-1185">Reference proteome</keyword>